<protein>
    <submittedName>
        <fullName evidence="1">Uncharacterized protein</fullName>
    </submittedName>
</protein>
<sequence length="73" mass="8621">MNQKIKIMQKVITITTHTNILDRDNKFIEKEYPQLNIYLEDGYKVKDVIPITLASTSAYMYSLTFILEKIIHE</sequence>
<proteinExistence type="predicted"/>
<comment type="caution">
    <text evidence="1">The sequence shown here is derived from an EMBL/GenBank/DDBJ whole genome shotgun (WGS) entry which is preliminary data.</text>
</comment>
<evidence type="ECO:0000313" key="1">
    <source>
        <dbReference type="EMBL" id="GEM51477.1"/>
    </source>
</evidence>
<reference evidence="1 2" key="1">
    <citation type="submission" date="2019-07" db="EMBL/GenBank/DDBJ databases">
        <title>Whole genome shotgun sequence of Empedobacter brevis NBRC 14943.</title>
        <authorList>
            <person name="Hosoyama A."/>
            <person name="Uohara A."/>
            <person name="Ohji S."/>
            <person name="Ichikawa N."/>
        </authorList>
    </citation>
    <scope>NUCLEOTIDE SEQUENCE [LARGE SCALE GENOMIC DNA]</scope>
    <source>
        <strain evidence="1 2">NBRC 14943</strain>
    </source>
</reference>
<organism evidence="1 2">
    <name type="scientific">Empedobacter brevis NBRC 14943 = ATCC 43319</name>
    <dbReference type="NCBI Taxonomy" id="1218108"/>
    <lineage>
        <taxon>Bacteria</taxon>
        <taxon>Pseudomonadati</taxon>
        <taxon>Bacteroidota</taxon>
        <taxon>Flavobacteriia</taxon>
        <taxon>Flavobacteriales</taxon>
        <taxon>Weeksellaceae</taxon>
        <taxon>Empedobacter</taxon>
    </lineage>
</organism>
<dbReference type="EMBL" id="BJXC01000006">
    <property type="protein sequence ID" value="GEM51477.1"/>
    <property type="molecule type" value="Genomic_DNA"/>
</dbReference>
<accession>A0A511NFS8</accession>
<evidence type="ECO:0000313" key="2">
    <source>
        <dbReference type="Proteomes" id="UP000321245"/>
    </source>
</evidence>
<gene>
    <name evidence="1" type="ORF">EB1_12670</name>
</gene>
<dbReference type="Proteomes" id="UP000321245">
    <property type="component" value="Unassembled WGS sequence"/>
</dbReference>
<dbReference type="AlphaFoldDB" id="A0A511NFS8"/>
<name>A0A511NFS8_9FLAO</name>
<keyword evidence="2" id="KW-1185">Reference proteome</keyword>